<proteinExistence type="predicted"/>
<reference evidence="2" key="1">
    <citation type="submission" date="2023-10" db="EMBL/GenBank/DDBJ databases">
        <authorList>
            <person name="Chen Y."/>
            <person name="Shah S."/>
            <person name="Dougan E. K."/>
            <person name="Thang M."/>
            <person name="Chan C."/>
        </authorList>
    </citation>
    <scope>NUCLEOTIDE SEQUENCE [LARGE SCALE GENOMIC DNA]</scope>
</reference>
<comment type="caution">
    <text evidence="2">The sequence shown here is derived from an EMBL/GenBank/DDBJ whole genome shotgun (WGS) entry which is preliminary data.</text>
</comment>
<organism evidence="2 3">
    <name type="scientific">Prorocentrum cordatum</name>
    <dbReference type="NCBI Taxonomy" id="2364126"/>
    <lineage>
        <taxon>Eukaryota</taxon>
        <taxon>Sar</taxon>
        <taxon>Alveolata</taxon>
        <taxon>Dinophyceae</taxon>
        <taxon>Prorocentrales</taxon>
        <taxon>Prorocentraceae</taxon>
        <taxon>Prorocentrum</taxon>
    </lineage>
</organism>
<evidence type="ECO:0000313" key="3">
    <source>
        <dbReference type="Proteomes" id="UP001189429"/>
    </source>
</evidence>
<gene>
    <name evidence="2" type="ORF">PCOR1329_LOCUS50836</name>
</gene>
<protein>
    <submittedName>
        <fullName evidence="2">Uncharacterized protein</fullName>
    </submittedName>
</protein>
<accession>A0ABN9USK2</accession>
<sequence>MAVELVGFASAAMNGARGKLGKYSEAKGIWQVFLEGTETAKAVKPKNLKPTGAPEPAKKADAAPAPAKKADAAKQPAKKADAARGKDALKMGEFHAMPKPKFVNFKTDWRPDDNMPQDNDANGWLEVLRDVYVRQLREINQYPEPPPFHTIFEQVADPTAADTKAVRQALTMQLQILTRARYGEGSQPNAWGKGHKGGHVAHASHAAMGKPSYPWQQAK</sequence>
<feature type="region of interest" description="Disordered" evidence="1">
    <location>
        <begin position="44"/>
        <end position="82"/>
    </location>
</feature>
<name>A0ABN9USK2_9DINO</name>
<dbReference type="EMBL" id="CAUYUJ010016160">
    <property type="protein sequence ID" value="CAK0862420.1"/>
    <property type="molecule type" value="Genomic_DNA"/>
</dbReference>
<dbReference type="Proteomes" id="UP001189429">
    <property type="component" value="Unassembled WGS sequence"/>
</dbReference>
<evidence type="ECO:0000313" key="2">
    <source>
        <dbReference type="EMBL" id="CAK0862420.1"/>
    </source>
</evidence>
<evidence type="ECO:0000256" key="1">
    <source>
        <dbReference type="SAM" id="MobiDB-lite"/>
    </source>
</evidence>
<keyword evidence="3" id="KW-1185">Reference proteome</keyword>
<feature type="non-terminal residue" evidence="2">
    <location>
        <position position="219"/>
    </location>
</feature>
<feature type="compositionally biased region" description="Basic and acidic residues" evidence="1">
    <location>
        <begin position="68"/>
        <end position="82"/>
    </location>
</feature>